<dbReference type="GO" id="GO:0008270">
    <property type="term" value="F:zinc ion binding"/>
    <property type="evidence" value="ECO:0007669"/>
    <property type="project" value="UniProtKB-KW"/>
</dbReference>
<keyword evidence="8" id="KW-1185">Reference proteome</keyword>
<dbReference type="SUPFAM" id="SSF53098">
    <property type="entry name" value="Ribonuclease H-like"/>
    <property type="match status" value="1"/>
</dbReference>
<dbReference type="InterPro" id="IPR012337">
    <property type="entry name" value="RNaseH-like_sf"/>
</dbReference>
<evidence type="ECO:0000256" key="3">
    <source>
        <dbReference type="ARBA" id="ARBA00022771"/>
    </source>
</evidence>
<dbReference type="AlphaFoldDB" id="A0A834T9T8"/>
<accession>A0A834T9T8</accession>
<name>A0A834T9T8_9FABA</name>
<evidence type="ECO:0000256" key="5">
    <source>
        <dbReference type="ARBA" id="ARBA00023242"/>
    </source>
</evidence>
<feature type="compositionally biased region" description="Basic and acidic residues" evidence="6">
    <location>
        <begin position="110"/>
        <end position="131"/>
    </location>
</feature>
<feature type="compositionally biased region" description="Polar residues" evidence="6">
    <location>
        <begin position="47"/>
        <end position="56"/>
    </location>
</feature>
<keyword evidence="2" id="KW-0479">Metal-binding</keyword>
<keyword evidence="5" id="KW-0539">Nucleus</keyword>
<dbReference type="SUPFAM" id="SSF140996">
    <property type="entry name" value="Hermes dimerisation domain"/>
    <property type="match status" value="1"/>
</dbReference>
<proteinExistence type="predicted"/>
<dbReference type="OrthoDB" id="1434912at2759"/>
<feature type="region of interest" description="Disordered" evidence="6">
    <location>
        <begin position="1"/>
        <end position="31"/>
    </location>
</feature>
<evidence type="ECO:0000256" key="4">
    <source>
        <dbReference type="ARBA" id="ARBA00022833"/>
    </source>
</evidence>
<dbReference type="Proteomes" id="UP000634136">
    <property type="component" value="Unassembled WGS sequence"/>
</dbReference>
<dbReference type="PANTHER" id="PTHR46481">
    <property type="entry name" value="ZINC FINGER BED DOMAIN-CONTAINING PROTEIN 4"/>
    <property type="match status" value="1"/>
</dbReference>
<organism evidence="7 8">
    <name type="scientific">Senna tora</name>
    <dbReference type="NCBI Taxonomy" id="362788"/>
    <lineage>
        <taxon>Eukaryota</taxon>
        <taxon>Viridiplantae</taxon>
        <taxon>Streptophyta</taxon>
        <taxon>Embryophyta</taxon>
        <taxon>Tracheophyta</taxon>
        <taxon>Spermatophyta</taxon>
        <taxon>Magnoliopsida</taxon>
        <taxon>eudicotyledons</taxon>
        <taxon>Gunneridae</taxon>
        <taxon>Pentapetalae</taxon>
        <taxon>rosids</taxon>
        <taxon>fabids</taxon>
        <taxon>Fabales</taxon>
        <taxon>Fabaceae</taxon>
        <taxon>Caesalpinioideae</taxon>
        <taxon>Cassia clade</taxon>
        <taxon>Senna</taxon>
    </lineage>
</organism>
<feature type="region of interest" description="Disordered" evidence="6">
    <location>
        <begin position="47"/>
        <end position="140"/>
    </location>
</feature>
<dbReference type="PANTHER" id="PTHR46481:SF10">
    <property type="entry name" value="ZINC FINGER BED DOMAIN-CONTAINING PROTEIN 39"/>
    <property type="match status" value="1"/>
</dbReference>
<dbReference type="InterPro" id="IPR052035">
    <property type="entry name" value="ZnF_BED_domain_contain"/>
</dbReference>
<dbReference type="EMBL" id="JAAIUW010000010">
    <property type="protein sequence ID" value="KAF7812639.1"/>
    <property type="molecule type" value="Genomic_DNA"/>
</dbReference>
<sequence>MSEKRHNVTISLHTPTPHRREESSNQYDHYTRPVASITEAPQFALRNSSTEAPQQLHQRHAVAHASTDSMVESYEREHSSTHLTSGTQIGSAPTPTPPSIDLEAPTGTESIREGQQREGQQGEEHQGEKEYACGSKSHGTSTLNRHLNECPSNPNRIVDKKQKKLGIEKKPEEEDDGLVKLKVLEYNQEECRIALAKMIIMDELPFRFVENPGFRGLVYLLQPQFQIPSRMTVYRDCMQLFLFEKGKLKSILSNNSQMVSITTDTWTSIQNLNYMCVTGHYIDDSWVLNKKVLGFFNFSLLTTGEKLLEKH</sequence>
<evidence type="ECO:0000256" key="6">
    <source>
        <dbReference type="SAM" id="MobiDB-lite"/>
    </source>
</evidence>
<evidence type="ECO:0000256" key="1">
    <source>
        <dbReference type="ARBA" id="ARBA00004123"/>
    </source>
</evidence>
<reference evidence="7" key="1">
    <citation type="submission" date="2020-09" db="EMBL/GenBank/DDBJ databases">
        <title>Genome-Enabled Discovery of Anthraquinone Biosynthesis in Senna tora.</title>
        <authorList>
            <person name="Kang S.-H."/>
            <person name="Pandey R.P."/>
            <person name="Lee C.-M."/>
            <person name="Sim J.-S."/>
            <person name="Jeong J.-T."/>
            <person name="Choi B.-S."/>
            <person name="Jung M."/>
            <person name="Ginzburg D."/>
            <person name="Zhao K."/>
            <person name="Won S.Y."/>
            <person name="Oh T.-J."/>
            <person name="Yu Y."/>
            <person name="Kim N.-H."/>
            <person name="Lee O.R."/>
            <person name="Lee T.-H."/>
            <person name="Bashyal P."/>
            <person name="Kim T.-S."/>
            <person name="Lee W.-H."/>
            <person name="Kawkins C."/>
            <person name="Kim C.-K."/>
            <person name="Kim J.S."/>
            <person name="Ahn B.O."/>
            <person name="Rhee S.Y."/>
            <person name="Sohng J.K."/>
        </authorList>
    </citation>
    <scope>NUCLEOTIDE SEQUENCE</scope>
    <source>
        <tissue evidence="7">Leaf</tissue>
    </source>
</reference>
<evidence type="ECO:0000313" key="7">
    <source>
        <dbReference type="EMBL" id="KAF7812639.1"/>
    </source>
</evidence>
<evidence type="ECO:0000256" key="2">
    <source>
        <dbReference type="ARBA" id="ARBA00022723"/>
    </source>
</evidence>
<comment type="caution">
    <text evidence="7">The sequence shown here is derived from an EMBL/GenBank/DDBJ whole genome shotgun (WGS) entry which is preliminary data.</text>
</comment>
<protein>
    <submittedName>
        <fullName evidence="7">Zinc finger BED domain-containing protein RICESLEEPER 2-like</fullName>
    </submittedName>
</protein>
<feature type="compositionally biased region" description="Polar residues" evidence="6">
    <location>
        <begin position="81"/>
        <end position="93"/>
    </location>
</feature>
<dbReference type="GO" id="GO:0005634">
    <property type="term" value="C:nucleus"/>
    <property type="evidence" value="ECO:0007669"/>
    <property type="project" value="UniProtKB-SubCell"/>
</dbReference>
<gene>
    <name evidence="7" type="ORF">G2W53_033615</name>
</gene>
<keyword evidence="3" id="KW-0863">Zinc-finger</keyword>
<keyword evidence="4" id="KW-0862">Zinc</keyword>
<comment type="subcellular location">
    <subcellularLocation>
        <location evidence="1">Nucleus</location>
    </subcellularLocation>
</comment>
<evidence type="ECO:0000313" key="8">
    <source>
        <dbReference type="Proteomes" id="UP000634136"/>
    </source>
</evidence>